<sequence>MGLNIADLAITTDAFEANGRIPDRFTVDGGNEQPRLSVHGVPADAVELAIVVHDPDAPLPHGYTHWAVYGLPAQSGDVDPGAGRQARNSAGDAAWMGPQPPVGHGDHRYYFWVYALSRAVDGEPGREEFLDAYADAIIEQNRVVGTFSR</sequence>
<dbReference type="RefSeq" id="WP_092917434.1">
    <property type="nucleotide sequence ID" value="NZ_FOZN01000002.1"/>
</dbReference>
<evidence type="ECO:0000313" key="3">
    <source>
        <dbReference type="Proteomes" id="UP000198506"/>
    </source>
</evidence>
<organism evidence="2 3">
    <name type="scientific">Agrococcus baldri</name>
    <dbReference type="NCBI Taxonomy" id="153730"/>
    <lineage>
        <taxon>Bacteria</taxon>
        <taxon>Bacillati</taxon>
        <taxon>Actinomycetota</taxon>
        <taxon>Actinomycetes</taxon>
        <taxon>Micrococcales</taxon>
        <taxon>Microbacteriaceae</taxon>
        <taxon>Agrococcus</taxon>
    </lineage>
</organism>
<evidence type="ECO:0000313" key="2">
    <source>
        <dbReference type="EMBL" id="SFS11267.1"/>
    </source>
</evidence>
<reference evidence="2 3" key="1">
    <citation type="submission" date="2016-10" db="EMBL/GenBank/DDBJ databases">
        <authorList>
            <person name="Varghese N."/>
            <person name="Submissions S."/>
        </authorList>
    </citation>
    <scope>NUCLEOTIDE SEQUENCE [LARGE SCALE GENOMIC DNA]</scope>
    <source>
        <strain evidence="2 3">IAM 15147</strain>
    </source>
</reference>
<dbReference type="Pfam" id="PF01161">
    <property type="entry name" value="PBP"/>
    <property type="match status" value="1"/>
</dbReference>
<proteinExistence type="inferred from homology"/>
<dbReference type="CDD" id="cd00865">
    <property type="entry name" value="PEBP_bact_arch"/>
    <property type="match status" value="1"/>
</dbReference>
<protein>
    <submittedName>
        <fullName evidence="2">Phospholipid-binding protein, PBP family</fullName>
    </submittedName>
</protein>
<dbReference type="PANTHER" id="PTHR30289">
    <property type="entry name" value="UNCHARACTERIZED PROTEIN YBCL-RELATED"/>
    <property type="match status" value="1"/>
</dbReference>
<name>A0AA94HNG2_9MICO</name>
<dbReference type="AlphaFoldDB" id="A0AA94HNG2"/>
<dbReference type="SUPFAM" id="SSF49777">
    <property type="entry name" value="PEBP-like"/>
    <property type="match status" value="1"/>
</dbReference>
<dbReference type="InterPro" id="IPR005247">
    <property type="entry name" value="YbhB_YbcL/LppC-like"/>
</dbReference>
<comment type="caution">
    <text evidence="2">The sequence shown here is derived from an EMBL/GenBank/DDBJ whole genome shotgun (WGS) entry which is preliminary data.</text>
</comment>
<keyword evidence="3" id="KW-1185">Reference proteome</keyword>
<dbReference type="InterPro" id="IPR036610">
    <property type="entry name" value="PEBP-like_sf"/>
</dbReference>
<accession>A0AA94HNG2</accession>
<gene>
    <name evidence="2" type="ORF">SAMN04487783_1546</name>
</gene>
<dbReference type="NCBIfam" id="TIGR00481">
    <property type="entry name" value="YbhB/YbcL family Raf kinase inhibitor-like protein"/>
    <property type="match status" value="1"/>
</dbReference>
<dbReference type="InterPro" id="IPR008914">
    <property type="entry name" value="PEBP"/>
</dbReference>
<dbReference type="EMBL" id="FOZN01000002">
    <property type="protein sequence ID" value="SFS11267.1"/>
    <property type="molecule type" value="Genomic_DNA"/>
</dbReference>
<dbReference type="Proteomes" id="UP000198506">
    <property type="component" value="Unassembled WGS sequence"/>
</dbReference>
<comment type="similarity">
    <text evidence="1">Belongs to the UPF0098 family.</text>
</comment>
<dbReference type="Gene3D" id="3.90.280.10">
    <property type="entry name" value="PEBP-like"/>
    <property type="match status" value="1"/>
</dbReference>
<evidence type="ECO:0000256" key="1">
    <source>
        <dbReference type="ARBA" id="ARBA00007120"/>
    </source>
</evidence>
<dbReference type="PANTHER" id="PTHR30289:SF1">
    <property type="entry name" value="PEBP (PHOSPHATIDYLETHANOLAMINE-BINDING PROTEIN) FAMILY PROTEIN"/>
    <property type="match status" value="1"/>
</dbReference>